<comment type="similarity">
    <text evidence="3">Belongs to the SMAGP family.</text>
</comment>
<feature type="transmembrane region" description="Helical" evidence="9">
    <location>
        <begin position="33"/>
        <end position="59"/>
    </location>
</feature>
<evidence type="ECO:0000256" key="6">
    <source>
        <dbReference type="ARBA" id="ARBA00022989"/>
    </source>
</evidence>
<dbReference type="Proteomes" id="UP000050525">
    <property type="component" value="Unassembled WGS sequence"/>
</dbReference>
<keyword evidence="11" id="KW-1185">Reference proteome</keyword>
<dbReference type="InterPro" id="IPR043243">
    <property type="entry name" value="SMAGP"/>
</dbReference>
<evidence type="ECO:0000256" key="1">
    <source>
        <dbReference type="ARBA" id="ARBA00004361"/>
    </source>
</evidence>
<dbReference type="AlphaFoldDB" id="A0A151LYC2"/>
<evidence type="ECO:0000256" key="2">
    <source>
        <dbReference type="ARBA" id="ARBA00004497"/>
    </source>
</evidence>
<comment type="caution">
    <text evidence="10">The sequence shown here is derived from an EMBL/GenBank/DDBJ whole genome shotgun (WGS) entry which is preliminary data.</text>
</comment>
<reference evidence="10 11" key="1">
    <citation type="journal article" date="2012" name="Genome Biol.">
        <title>Sequencing three crocodilian genomes to illuminate the evolution of archosaurs and amniotes.</title>
        <authorList>
            <person name="St John J.A."/>
            <person name="Braun E.L."/>
            <person name="Isberg S.R."/>
            <person name="Miles L.G."/>
            <person name="Chong A.Y."/>
            <person name="Gongora J."/>
            <person name="Dalzell P."/>
            <person name="Moran C."/>
            <person name="Bed'hom B."/>
            <person name="Abzhanov A."/>
            <person name="Burgess S.C."/>
            <person name="Cooksey A.M."/>
            <person name="Castoe T.A."/>
            <person name="Crawford N.G."/>
            <person name="Densmore L.D."/>
            <person name="Drew J.C."/>
            <person name="Edwards S.V."/>
            <person name="Faircloth B.C."/>
            <person name="Fujita M.K."/>
            <person name="Greenwold M.J."/>
            <person name="Hoffmann F.G."/>
            <person name="Howard J.M."/>
            <person name="Iguchi T."/>
            <person name="Janes D.E."/>
            <person name="Khan S.Y."/>
            <person name="Kohno S."/>
            <person name="de Koning A.J."/>
            <person name="Lance S.L."/>
            <person name="McCarthy F.M."/>
            <person name="McCormack J.E."/>
            <person name="Merchant M.E."/>
            <person name="Peterson D.G."/>
            <person name="Pollock D.D."/>
            <person name="Pourmand N."/>
            <person name="Raney B.J."/>
            <person name="Roessler K.A."/>
            <person name="Sanford J.R."/>
            <person name="Sawyer R.H."/>
            <person name="Schmidt C.J."/>
            <person name="Triplett E.W."/>
            <person name="Tuberville T.D."/>
            <person name="Venegas-Anaya M."/>
            <person name="Howard J.T."/>
            <person name="Jarvis E.D."/>
            <person name="Guillette L.J.Jr."/>
            <person name="Glenn T.C."/>
            <person name="Green R.E."/>
            <person name="Ray D.A."/>
        </authorList>
    </citation>
    <scope>NUCLEOTIDE SEQUENCE [LARGE SCALE GENOMIC DNA]</scope>
    <source>
        <strain evidence="10">KSC_2009_1</strain>
    </source>
</reference>
<protein>
    <submittedName>
        <fullName evidence="10">Small cell adhesion glycoprotein</fullName>
    </submittedName>
</protein>
<dbReference type="OrthoDB" id="9045634at2759"/>
<evidence type="ECO:0000256" key="4">
    <source>
        <dbReference type="ARBA" id="ARBA00022475"/>
    </source>
</evidence>
<dbReference type="eggNOG" id="ENOG502S7EH">
    <property type="taxonomic scope" value="Eukaryota"/>
</dbReference>
<dbReference type="GO" id="GO:0030659">
    <property type="term" value="C:cytoplasmic vesicle membrane"/>
    <property type="evidence" value="ECO:0007669"/>
    <property type="project" value="UniProtKB-SubCell"/>
</dbReference>
<evidence type="ECO:0000256" key="5">
    <source>
        <dbReference type="ARBA" id="ARBA00022692"/>
    </source>
</evidence>
<dbReference type="PANTHER" id="PTHR47394:SF1">
    <property type="entry name" value="SMALL CELL ADHESION GLYCOPROTEIN"/>
    <property type="match status" value="1"/>
</dbReference>
<dbReference type="RefSeq" id="XP_019336634.1">
    <property type="nucleotide sequence ID" value="XM_019481089.2"/>
</dbReference>
<evidence type="ECO:0000313" key="10">
    <source>
        <dbReference type="EMBL" id="KYO17256.1"/>
    </source>
</evidence>
<proteinExistence type="inferred from homology"/>
<comment type="subcellular location">
    <subcellularLocation>
        <location evidence="1">Cell membrane</location>
        <topology evidence="1">Single-pass type III membrane protein</topology>
    </subcellularLocation>
    <subcellularLocation>
        <location evidence="2">Cytoplasmic vesicle membrane</location>
        <topology evidence="2">Single-pass type III membrane protein</topology>
    </subcellularLocation>
</comment>
<dbReference type="PANTHER" id="PTHR47394">
    <property type="entry name" value="SMALL CELL ADHESION GLYCOPROTEIN"/>
    <property type="match status" value="1"/>
</dbReference>
<keyword evidence="4" id="KW-1003">Cell membrane</keyword>
<keyword evidence="5 9" id="KW-0812">Transmembrane</keyword>
<dbReference type="KEGG" id="amj:102566177"/>
<dbReference type="STRING" id="8496.A0A151LYC2"/>
<evidence type="ECO:0000256" key="7">
    <source>
        <dbReference type="ARBA" id="ARBA00023136"/>
    </source>
</evidence>
<dbReference type="RefSeq" id="XP_014462403.1">
    <property type="nucleotide sequence ID" value="XM_014606917.3"/>
</dbReference>
<evidence type="ECO:0000256" key="9">
    <source>
        <dbReference type="SAM" id="Phobius"/>
    </source>
</evidence>
<evidence type="ECO:0000256" key="8">
    <source>
        <dbReference type="ARBA" id="ARBA00023329"/>
    </source>
</evidence>
<sequence>MEVDPTLPLNTEDLTTPFMKRMYTPALQEEVNVAVIASVIAVVFITLLTVLVVIIVYLYKNKGTYLTYEQSNTEPDVSVQMENVPPKGEKEEYFI</sequence>
<name>A0A151LYC2_ALLMI</name>
<organism evidence="10 11">
    <name type="scientific">Alligator mississippiensis</name>
    <name type="common">American alligator</name>
    <dbReference type="NCBI Taxonomy" id="8496"/>
    <lineage>
        <taxon>Eukaryota</taxon>
        <taxon>Metazoa</taxon>
        <taxon>Chordata</taxon>
        <taxon>Craniata</taxon>
        <taxon>Vertebrata</taxon>
        <taxon>Euteleostomi</taxon>
        <taxon>Archelosauria</taxon>
        <taxon>Archosauria</taxon>
        <taxon>Crocodylia</taxon>
        <taxon>Alligatoridae</taxon>
        <taxon>Alligatorinae</taxon>
        <taxon>Alligator</taxon>
    </lineage>
</organism>
<keyword evidence="6 9" id="KW-1133">Transmembrane helix</keyword>
<dbReference type="CTD" id="57228"/>
<dbReference type="GeneID" id="102566177"/>
<dbReference type="GO" id="GO:0005886">
    <property type="term" value="C:plasma membrane"/>
    <property type="evidence" value="ECO:0007669"/>
    <property type="project" value="UniProtKB-SubCell"/>
</dbReference>
<keyword evidence="8" id="KW-0968">Cytoplasmic vesicle</keyword>
<dbReference type="EMBL" id="AKHW03007029">
    <property type="protein sequence ID" value="KYO17256.1"/>
    <property type="molecule type" value="Genomic_DNA"/>
</dbReference>
<evidence type="ECO:0000256" key="3">
    <source>
        <dbReference type="ARBA" id="ARBA00010017"/>
    </source>
</evidence>
<evidence type="ECO:0000313" key="11">
    <source>
        <dbReference type="Proteomes" id="UP000050525"/>
    </source>
</evidence>
<accession>A0A151LYC2</accession>
<dbReference type="RefSeq" id="XP_019336633.1">
    <property type="nucleotide sequence ID" value="XM_019481088.2"/>
</dbReference>
<keyword evidence="7 9" id="KW-0472">Membrane</keyword>
<gene>
    <name evidence="10" type="primary">SMAGP</name>
    <name evidence="10" type="ORF">Y1Q_0017702</name>
</gene>